<dbReference type="RefSeq" id="WP_212193348.1">
    <property type="nucleotide sequence ID" value="NZ_JAGTAR010000062.1"/>
</dbReference>
<accession>A0A941FDA9</accession>
<evidence type="ECO:0000313" key="3">
    <source>
        <dbReference type="Proteomes" id="UP000679220"/>
    </source>
</evidence>
<dbReference type="Proteomes" id="UP000679220">
    <property type="component" value="Unassembled WGS sequence"/>
</dbReference>
<keyword evidence="1" id="KW-0732">Signal</keyword>
<proteinExistence type="predicted"/>
<gene>
    <name evidence="2" type="ORF">KDU71_22330</name>
</gene>
<feature type="signal peptide" evidence="1">
    <location>
        <begin position="1"/>
        <end position="19"/>
    </location>
</feature>
<dbReference type="AlphaFoldDB" id="A0A941FDA9"/>
<evidence type="ECO:0000256" key="1">
    <source>
        <dbReference type="SAM" id="SignalP"/>
    </source>
</evidence>
<evidence type="ECO:0000313" key="2">
    <source>
        <dbReference type="EMBL" id="MBR8538325.1"/>
    </source>
</evidence>
<keyword evidence="3" id="KW-1185">Reference proteome</keyword>
<name>A0A941FDA9_9BACT</name>
<dbReference type="EMBL" id="JAGTAR010000062">
    <property type="protein sequence ID" value="MBR8538325.1"/>
    <property type="molecule type" value="Genomic_DNA"/>
</dbReference>
<evidence type="ECO:0008006" key="4">
    <source>
        <dbReference type="Google" id="ProtNLM"/>
    </source>
</evidence>
<feature type="chain" id="PRO_5037965637" description="Outer membrane protein beta-barrel domain-containing protein" evidence="1">
    <location>
        <begin position="20"/>
        <end position="241"/>
    </location>
</feature>
<protein>
    <recommendedName>
        <fullName evidence="4">Outer membrane protein beta-barrel domain-containing protein</fullName>
    </recommendedName>
</protein>
<sequence length="241" mass="27689">MRKCIVSIALLIAALSLNAQTQVYTVTSGEMIFSWADVEQAPLGGGAMDNVSSIPRFSAFFHVGQYVHLNFTDALGLYSGLAIRNIGFITEDDALELGVEKEKHRSYTLGLPVALKLGSFRNHFYVFGGAEYELLFHYKYKYWMDGDKHKTSEWFSNRTNRFVPSVFAGVQFPRGLNLKFKYYLDDFLNNDFKKGDNPLNDYSRYGKTQMFYISLSWQFDTRDFNKIWGGEGAERIYDARI</sequence>
<reference evidence="2" key="2">
    <citation type="submission" date="2021-04" db="EMBL/GenBank/DDBJ databases">
        <authorList>
            <person name="Zhang T."/>
            <person name="Zhang Y."/>
            <person name="Lu D."/>
            <person name="Zuo D."/>
            <person name="Du Z."/>
        </authorList>
    </citation>
    <scope>NUCLEOTIDE SEQUENCE</scope>
    <source>
        <strain evidence="2">JR1</strain>
    </source>
</reference>
<organism evidence="2 3">
    <name type="scientific">Carboxylicivirga sediminis</name>
    <dbReference type="NCBI Taxonomy" id="2006564"/>
    <lineage>
        <taxon>Bacteria</taxon>
        <taxon>Pseudomonadati</taxon>
        <taxon>Bacteroidota</taxon>
        <taxon>Bacteroidia</taxon>
        <taxon>Marinilabiliales</taxon>
        <taxon>Marinilabiliaceae</taxon>
        <taxon>Carboxylicivirga</taxon>
    </lineage>
</organism>
<comment type="caution">
    <text evidence="2">The sequence shown here is derived from an EMBL/GenBank/DDBJ whole genome shotgun (WGS) entry which is preliminary data.</text>
</comment>
<reference evidence="2" key="1">
    <citation type="journal article" date="2018" name="Int. J. Syst. Evol. Microbiol.">
        <title>Carboxylicivirga sediminis sp. nov., isolated from coastal sediment.</title>
        <authorList>
            <person name="Wang F.Q."/>
            <person name="Ren L.H."/>
            <person name="Zou R.J."/>
            <person name="Sun Y.Z."/>
            <person name="Liu X.J."/>
            <person name="Jiang F."/>
            <person name="Liu L.J."/>
        </authorList>
    </citation>
    <scope>NUCLEOTIDE SEQUENCE</scope>
    <source>
        <strain evidence="2">JR1</strain>
    </source>
</reference>